<evidence type="ECO:0000313" key="15">
    <source>
        <dbReference type="EMBL" id="GMI81795.1"/>
    </source>
</evidence>
<dbReference type="InterPro" id="IPR002401">
    <property type="entry name" value="Cyt_P450_E_grp-I"/>
</dbReference>
<keyword evidence="7 14" id="KW-1133">Transmembrane helix</keyword>
<dbReference type="InterPro" id="IPR001128">
    <property type="entry name" value="Cyt_P450"/>
</dbReference>
<evidence type="ECO:0000256" key="11">
    <source>
        <dbReference type="ARBA" id="ARBA00023136"/>
    </source>
</evidence>
<name>A0A9W7HPN3_HIBTR</name>
<evidence type="ECO:0000256" key="4">
    <source>
        <dbReference type="ARBA" id="ARBA00022617"/>
    </source>
</evidence>
<evidence type="ECO:0000256" key="8">
    <source>
        <dbReference type="ARBA" id="ARBA00023002"/>
    </source>
</evidence>
<comment type="similarity">
    <text evidence="3 13">Belongs to the cytochrome P450 family.</text>
</comment>
<dbReference type="GO" id="GO:0016020">
    <property type="term" value="C:membrane"/>
    <property type="evidence" value="ECO:0007669"/>
    <property type="project" value="UniProtKB-SubCell"/>
</dbReference>
<evidence type="ECO:0000256" key="2">
    <source>
        <dbReference type="ARBA" id="ARBA00004167"/>
    </source>
</evidence>
<dbReference type="Pfam" id="PF00067">
    <property type="entry name" value="p450"/>
    <property type="match status" value="1"/>
</dbReference>
<evidence type="ECO:0000256" key="3">
    <source>
        <dbReference type="ARBA" id="ARBA00010617"/>
    </source>
</evidence>
<dbReference type="Proteomes" id="UP001165190">
    <property type="component" value="Unassembled WGS sequence"/>
</dbReference>
<sequence length="508" mass="57680">MDYFIIAATIFSAFGFCSFIVYLVHVLWLNGENRRLFLRRQGIEGPLPALLLGNVPQMKRMLPSPNMLPSQHRLMNLFPYFTQWTKRYGQSFLFALGRSQFMYVADTYFVREISSFTSLDMGKPAYLQKDRGALLGKGLITTNGTAWYYQRKTIAPHLFMDKVKDMTELMVESGGELVKTWGNIIEANDGVADIRVDEYVRSFTSYVISKVAFGDEWEKGMQIFPKSLALINAMSSPTILSGIPFYRYVPTKNNREIWRLEKEIHSIIMGIVKKHTERDETACKDLLQVMIEGSKGNVEPSITADEFIVDNCKDICIPASEVTAVSAIWGLMLLASHPEWQTRIRAEVSEVCKGGVLNYDMLHKMKALKMVVLEVLRLYPVTAFVSRQALQNIKLGDVEIPKGVNIWLWLLELHTDPKFWGPDSEKFNPERFAKGISRACKSSQAYIPFGLGARVCPGQSLAMTEMQVLFALIVSNFSLTIATSYRHSPQYALLIEPEFGVNLLIRKI</sequence>
<dbReference type="SUPFAM" id="SSF48264">
    <property type="entry name" value="Cytochrome P450"/>
    <property type="match status" value="1"/>
</dbReference>
<organism evidence="15 16">
    <name type="scientific">Hibiscus trionum</name>
    <name type="common">Flower of an hour</name>
    <dbReference type="NCBI Taxonomy" id="183268"/>
    <lineage>
        <taxon>Eukaryota</taxon>
        <taxon>Viridiplantae</taxon>
        <taxon>Streptophyta</taxon>
        <taxon>Embryophyta</taxon>
        <taxon>Tracheophyta</taxon>
        <taxon>Spermatophyta</taxon>
        <taxon>Magnoliopsida</taxon>
        <taxon>eudicotyledons</taxon>
        <taxon>Gunneridae</taxon>
        <taxon>Pentapetalae</taxon>
        <taxon>rosids</taxon>
        <taxon>malvids</taxon>
        <taxon>Malvales</taxon>
        <taxon>Malvaceae</taxon>
        <taxon>Malvoideae</taxon>
        <taxon>Hibiscus</taxon>
    </lineage>
</organism>
<dbReference type="EMBL" id="BSYR01000019">
    <property type="protein sequence ID" value="GMI81795.1"/>
    <property type="molecule type" value="Genomic_DNA"/>
</dbReference>
<feature type="binding site" description="axial binding residue" evidence="12">
    <location>
        <position position="456"/>
    </location>
    <ligand>
        <name>heme</name>
        <dbReference type="ChEBI" id="CHEBI:30413"/>
    </ligand>
    <ligandPart>
        <name>Fe</name>
        <dbReference type="ChEBI" id="CHEBI:18248"/>
    </ligandPart>
</feature>
<reference evidence="15" key="1">
    <citation type="submission" date="2023-05" db="EMBL/GenBank/DDBJ databases">
        <title>Genome and transcriptome analyses reveal genes involved in the formation of fine ridges on petal epidermal cells in Hibiscus trionum.</title>
        <authorList>
            <person name="Koshimizu S."/>
            <person name="Masuda S."/>
            <person name="Ishii T."/>
            <person name="Shirasu K."/>
            <person name="Hoshino A."/>
            <person name="Arita M."/>
        </authorList>
    </citation>
    <scope>NUCLEOTIDE SEQUENCE</scope>
    <source>
        <strain evidence="15">Hamamatsu line</strain>
    </source>
</reference>
<dbReference type="PANTHER" id="PTHR24282">
    <property type="entry name" value="CYTOCHROME P450 FAMILY MEMBER"/>
    <property type="match status" value="1"/>
</dbReference>
<comment type="caution">
    <text evidence="15">The sequence shown here is derived from an EMBL/GenBank/DDBJ whole genome shotgun (WGS) entry which is preliminary data.</text>
</comment>
<dbReference type="InterPro" id="IPR036396">
    <property type="entry name" value="Cyt_P450_sf"/>
</dbReference>
<dbReference type="PRINTS" id="PR00385">
    <property type="entry name" value="P450"/>
</dbReference>
<dbReference type="InterPro" id="IPR050665">
    <property type="entry name" value="Cytochrome_P450_Monooxygen"/>
</dbReference>
<keyword evidence="6 12" id="KW-0479">Metal-binding</keyword>
<keyword evidence="9 12" id="KW-0408">Iron</keyword>
<evidence type="ECO:0000256" key="7">
    <source>
        <dbReference type="ARBA" id="ARBA00022989"/>
    </source>
</evidence>
<gene>
    <name evidence="15" type="ORF">HRI_001848800</name>
</gene>
<dbReference type="PROSITE" id="PS00086">
    <property type="entry name" value="CYTOCHROME_P450"/>
    <property type="match status" value="1"/>
</dbReference>
<dbReference type="GO" id="GO:0016705">
    <property type="term" value="F:oxidoreductase activity, acting on paired donors, with incorporation or reduction of molecular oxygen"/>
    <property type="evidence" value="ECO:0007669"/>
    <property type="project" value="InterPro"/>
</dbReference>
<evidence type="ECO:0000256" key="6">
    <source>
        <dbReference type="ARBA" id="ARBA00022723"/>
    </source>
</evidence>
<protein>
    <submittedName>
        <fullName evidence="15">Cytochrome P450, family 714, subfamily A, polypeptide 1, EUI-like p450 A1</fullName>
    </submittedName>
</protein>
<feature type="transmembrane region" description="Helical" evidence="14">
    <location>
        <begin position="6"/>
        <end position="30"/>
    </location>
</feature>
<keyword evidence="8 13" id="KW-0560">Oxidoreductase</keyword>
<evidence type="ECO:0000256" key="12">
    <source>
        <dbReference type="PIRSR" id="PIRSR602401-1"/>
    </source>
</evidence>
<evidence type="ECO:0000313" key="16">
    <source>
        <dbReference type="Proteomes" id="UP001165190"/>
    </source>
</evidence>
<dbReference type="GO" id="GO:0004497">
    <property type="term" value="F:monooxygenase activity"/>
    <property type="evidence" value="ECO:0007669"/>
    <property type="project" value="UniProtKB-KW"/>
</dbReference>
<keyword evidence="5 14" id="KW-0812">Transmembrane</keyword>
<comment type="cofactor">
    <cofactor evidence="1 12">
        <name>heme</name>
        <dbReference type="ChEBI" id="CHEBI:30413"/>
    </cofactor>
</comment>
<keyword evidence="4 12" id="KW-0349">Heme</keyword>
<evidence type="ECO:0000256" key="5">
    <source>
        <dbReference type="ARBA" id="ARBA00022692"/>
    </source>
</evidence>
<accession>A0A9W7HPN3</accession>
<keyword evidence="16" id="KW-1185">Reference proteome</keyword>
<dbReference type="GO" id="GO:0005506">
    <property type="term" value="F:iron ion binding"/>
    <property type="evidence" value="ECO:0007669"/>
    <property type="project" value="InterPro"/>
</dbReference>
<proteinExistence type="inferred from homology"/>
<dbReference type="PRINTS" id="PR00463">
    <property type="entry name" value="EP450I"/>
</dbReference>
<dbReference type="AlphaFoldDB" id="A0A9W7HPN3"/>
<dbReference type="OrthoDB" id="1470350at2759"/>
<evidence type="ECO:0000256" key="9">
    <source>
        <dbReference type="ARBA" id="ARBA00023004"/>
    </source>
</evidence>
<dbReference type="Gene3D" id="1.10.630.10">
    <property type="entry name" value="Cytochrome P450"/>
    <property type="match status" value="1"/>
</dbReference>
<evidence type="ECO:0000256" key="10">
    <source>
        <dbReference type="ARBA" id="ARBA00023033"/>
    </source>
</evidence>
<keyword evidence="10 13" id="KW-0503">Monooxygenase</keyword>
<keyword evidence="11 14" id="KW-0472">Membrane</keyword>
<dbReference type="GO" id="GO:0020037">
    <property type="term" value="F:heme binding"/>
    <property type="evidence" value="ECO:0007669"/>
    <property type="project" value="InterPro"/>
</dbReference>
<evidence type="ECO:0000256" key="13">
    <source>
        <dbReference type="RuleBase" id="RU000461"/>
    </source>
</evidence>
<comment type="subcellular location">
    <subcellularLocation>
        <location evidence="2">Membrane</location>
        <topology evidence="2">Single-pass membrane protein</topology>
    </subcellularLocation>
</comment>
<dbReference type="InterPro" id="IPR017972">
    <property type="entry name" value="Cyt_P450_CS"/>
</dbReference>
<dbReference type="PANTHER" id="PTHR24282:SF28">
    <property type="entry name" value="CYTOCHROME P450"/>
    <property type="match status" value="1"/>
</dbReference>
<evidence type="ECO:0000256" key="1">
    <source>
        <dbReference type="ARBA" id="ARBA00001971"/>
    </source>
</evidence>
<evidence type="ECO:0000256" key="14">
    <source>
        <dbReference type="SAM" id="Phobius"/>
    </source>
</evidence>